<dbReference type="EMBL" id="MKQP01000027">
    <property type="protein sequence ID" value="OMD30063.1"/>
    <property type="molecule type" value="Genomic_DNA"/>
</dbReference>
<organism evidence="1 2">
    <name type="scientific">Paenibacillus odorifer</name>
    <dbReference type="NCBI Taxonomy" id="189426"/>
    <lineage>
        <taxon>Bacteria</taxon>
        <taxon>Bacillati</taxon>
        <taxon>Bacillota</taxon>
        <taxon>Bacilli</taxon>
        <taxon>Bacillales</taxon>
        <taxon>Paenibacillaceae</taxon>
        <taxon>Paenibacillus</taxon>
    </lineage>
</organism>
<reference evidence="1 2" key="1">
    <citation type="submission" date="2016-10" db="EMBL/GenBank/DDBJ databases">
        <title>Paenibacillus species isolates.</title>
        <authorList>
            <person name="Beno S.M."/>
        </authorList>
    </citation>
    <scope>NUCLEOTIDE SEQUENCE [LARGE SCALE GENOMIC DNA]</scope>
    <source>
        <strain evidence="1 2">FSL H7-0604</strain>
    </source>
</reference>
<sequence length="61" mass="6969">MNLTLIFHAIETELQLQIHLVSGETYVGFCQESDSSGYFTIRTKSGLFSFPSWAIKRIKEV</sequence>
<dbReference type="RefSeq" id="WP_038570197.1">
    <property type="nucleotide sequence ID" value="NZ_CP009428.1"/>
</dbReference>
<protein>
    <submittedName>
        <fullName evidence="1">Uncharacterized protein</fullName>
    </submittedName>
</protein>
<dbReference type="Proteomes" id="UP000187465">
    <property type="component" value="Unassembled WGS sequence"/>
</dbReference>
<name>A0A1R0X6K3_9BACL</name>
<comment type="caution">
    <text evidence="1">The sequence shown here is derived from an EMBL/GenBank/DDBJ whole genome shotgun (WGS) entry which is preliminary data.</text>
</comment>
<evidence type="ECO:0000313" key="1">
    <source>
        <dbReference type="EMBL" id="OMD30063.1"/>
    </source>
</evidence>
<dbReference type="AlphaFoldDB" id="A0A1R0X6K3"/>
<gene>
    <name evidence="1" type="ORF">BJP51_21150</name>
</gene>
<dbReference type="GeneID" id="31570917"/>
<proteinExistence type="predicted"/>
<evidence type="ECO:0000313" key="2">
    <source>
        <dbReference type="Proteomes" id="UP000187465"/>
    </source>
</evidence>
<accession>A0A1R0X6K3</accession>
<dbReference type="KEGG" id="pod:PODO_11935"/>